<dbReference type="PROSITE" id="PS50930">
    <property type="entry name" value="HTH_LYTTR"/>
    <property type="match status" value="1"/>
</dbReference>
<keyword evidence="2" id="KW-0472">Membrane</keyword>
<dbReference type="Gene3D" id="2.40.50.1020">
    <property type="entry name" value="LytTr DNA-binding domain"/>
    <property type="match status" value="1"/>
</dbReference>
<evidence type="ECO:0000256" key="2">
    <source>
        <dbReference type="SAM" id="Phobius"/>
    </source>
</evidence>
<gene>
    <name evidence="4" type="ORF">I596_3292</name>
</gene>
<evidence type="ECO:0000313" key="4">
    <source>
        <dbReference type="EMBL" id="ANB19281.1"/>
    </source>
</evidence>
<evidence type="ECO:0000256" key="1">
    <source>
        <dbReference type="ARBA" id="ARBA00023012"/>
    </source>
</evidence>
<reference evidence="4 5" key="1">
    <citation type="submission" date="2016-04" db="EMBL/GenBank/DDBJ databases">
        <title>Complete genome sequence of Dokdonella koreensis DS-123T.</title>
        <authorList>
            <person name="Kim J.F."/>
            <person name="Lee H."/>
            <person name="Kwak M.-J."/>
        </authorList>
    </citation>
    <scope>NUCLEOTIDE SEQUENCE [LARGE SCALE GENOMIC DNA]</scope>
    <source>
        <strain evidence="4 5">DS-123</strain>
    </source>
</reference>
<dbReference type="Pfam" id="PF04397">
    <property type="entry name" value="LytTR"/>
    <property type="match status" value="1"/>
</dbReference>
<feature type="domain" description="HTH LytTR-type" evidence="3">
    <location>
        <begin position="155"/>
        <end position="247"/>
    </location>
</feature>
<protein>
    <submittedName>
        <fullName evidence="4">Two component transcriptional regulator, LytTR family</fullName>
    </submittedName>
</protein>
<dbReference type="SMART" id="SM00850">
    <property type="entry name" value="LytTR"/>
    <property type="match status" value="1"/>
</dbReference>
<accession>A0A160DY48</accession>
<dbReference type="InterPro" id="IPR007492">
    <property type="entry name" value="LytTR_DNA-bd_dom"/>
</dbReference>
<dbReference type="STRING" id="1300342.I596_3292"/>
<keyword evidence="2" id="KW-0812">Transmembrane</keyword>
<dbReference type="EMBL" id="CP015249">
    <property type="protein sequence ID" value="ANB19281.1"/>
    <property type="molecule type" value="Genomic_DNA"/>
</dbReference>
<dbReference type="GO" id="GO:0003677">
    <property type="term" value="F:DNA binding"/>
    <property type="evidence" value="ECO:0007669"/>
    <property type="project" value="InterPro"/>
</dbReference>
<dbReference type="PANTHER" id="PTHR37299:SF1">
    <property type="entry name" value="STAGE 0 SPORULATION PROTEIN A HOMOLOG"/>
    <property type="match status" value="1"/>
</dbReference>
<feature type="transmembrane region" description="Helical" evidence="2">
    <location>
        <begin position="65"/>
        <end position="87"/>
    </location>
</feature>
<dbReference type="Proteomes" id="UP000076830">
    <property type="component" value="Chromosome"/>
</dbReference>
<keyword evidence="2" id="KW-1133">Transmembrane helix</keyword>
<keyword evidence="1" id="KW-0902">Two-component regulatory system</keyword>
<evidence type="ECO:0000259" key="3">
    <source>
        <dbReference type="PROSITE" id="PS50930"/>
    </source>
</evidence>
<organism evidence="4 5">
    <name type="scientific">Dokdonella koreensis DS-123</name>
    <dbReference type="NCBI Taxonomy" id="1300342"/>
    <lineage>
        <taxon>Bacteria</taxon>
        <taxon>Pseudomonadati</taxon>
        <taxon>Pseudomonadota</taxon>
        <taxon>Gammaproteobacteria</taxon>
        <taxon>Lysobacterales</taxon>
        <taxon>Rhodanobacteraceae</taxon>
        <taxon>Dokdonella</taxon>
    </lineage>
</organism>
<dbReference type="PANTHER" id="PTHR37299">
    <property type="entry name" value="TRANSCRIPTIONAL REGULATOR-RELATED"/>
    <property type="match status" value="1"/>
</dbReference>
<name>A0A160DY48_9GAMM</name>
<sequence>MALAVVLIGSLYAVLFWAAMAVPPGDAVLYAGTNAVPLVLLAGIFGLVIRGAVRPLALSYQALAHAALAVSFAAAWYGAVIVLQALVRLAQGRGFVPGHFAPQALAWHAFQGVALYAAIAATSYATARQAQRDAPPPMDRLERYFSKASDTIRCIQVRDIVSISGAQDYSDVTTTSGRHLARFSLGEFERRLDPTRFLRIHRSGIVNLDHFDRAEPAGSGCFLVTLRNGETLRTSREGARKLRALLF</sequence>
<feature type="transmembrane region" description="Helical" evidence="2">
    <location>
        <begin position="31"/>
        <end position="53"/>
    </location>
</feature>
<evidence type="ECO:0000313" key="5">
    <source>
        <dbReference type="Proteomes" id="UP000076830"/>
    </source>
</evidence>
<dbReference type="GO" id="GO:0000156">
    <property type="term" value="F:phosphorelay response regulator activity"/>
    <property type="evidence" value="ECO:0007669"/>
    <property type="project" value="InterPro"/>
</dbReference>
<dbReference type="KEGG" id="dko:I596_3292"/>
<dbReference type="InterPro" id="IPR046947">
    <property type="entry name" value="LytR-like"/>
</dbReference>
<proteinExistence type="predicted"/>
<dbReference type="AlphaFoldDB" id="A0A160DY48"/>
<keyword evidence="5" id="KW-1185">Reference proteome</keyword>
<feature type="transmembrane region" description="Helical" evidence="2">
    <location>
        <begin position="107"/>
        <end position="127"/>
    </location>
</feature>